<feature type="transmembrane region" description="Helical" evidence="13">
    <location>
        <begin position="1850"/>
        <end position="1871"/>
    </location>
</feature>
<feature type="transmembrane region" description="Helical" evidence="13">
    <location>
        <begin position="1140"/>
        <end position="1162"/>
    </location>
</feature>
<feature type="transmembrane region" description="Helical" evidence="13">
    <location>
        <begin position="86"/>
        <end position="108"/>
    </location>
</feature>
<feature type="transmembrane region" description="Helical" evidence="13">
    <location>
        <begin position="1878"/>
        <end position="1896"/>
    </location>
</feature>
<dbReference type="InterPro" id="IPR036640">
    <property type="entry name" value="ABC1_TM_sf"/>
</dbReference>
<keyword evidence="8 13" id="KW-1133">Transmembrane helix</keyword>
<dbReference type="SUPFAM" id="SSF90123">
    <property type="entry name" value="ABC transporter transmembrane region"/>
    <property type="match status" value="3"/>
</dbReference>
<evidence type="ECO:0000259" key="15">
    <source>
        <dbReference type="PROSITE" id="PS50929"/>
    </source>
</evidence>
<feature type="transmembrane region" description="Helical" evidence="13">
    <location>
        <begin position="1374"/>
        <end position="1396"/>
    </location>
</feature>
<dbReference type="PRINTS" id="PR01092">
    <property type="entry name" value="SULFNYLUREAR"/>
</dbReference>
<evidence type="ECO:0000256" key="1">
    <source>
        <dbReference type="ARBA" id="ARBA00004141"/>
    </source>
</evidence>
<dbReference type="GO" id="GO:0140359">
    <property type="term" value="F:ABC-type transporter activity"/>
    <property type="evidence" value="ECO:0007669"/>
    <property type="project" value="InterPro"/>
</dbReference>
<evidence type="ECO:0000256" key="6">
    <source>
        <dbReference type="ARBA" id="ARBA00022741"/>
    </source>
</evidence>
<keyword evidence="11" id="KW-0325">Glycoprotein</keyword>
<feature type="transmembrane region" description="Helical" evidence="13">
    <location>
        <begin position="157"/>
        <end position="173"/>
    </location>
</feature>
<dbReference type="SMART" id="SM00382">
    <property type="entry name" value="AAA"/>
    <property type="match status" value="2"/>
</dbReference>
<keyword evidence="6" id="KW-0547">Nucleotide-binding</keyword>
<feature type="transmembrane region" description="Helical" evidence="13">
    <location>
        <begin position="2286"/>
        <end position="2307"/>
    </location>
</feature>
<evidence type="ECO:0000313" key="16">
    <source>
        <dbReference type="EMBL" id="CAH1249786.1"/>
    </source>
</evidence>
<dbReference type="PROSITE" id="PS50893">
    <property type="entry name" value="ABC_TRANSPORTER_2"/>
    <property type="match status" value="2"/>
</dbReference>
<feature type="transmembrane region" description="Helical" evidence="13">
    <location>
        <begin position="1808"/>
        <end position="1830"/>
    </location>
</feature>
<dbReference type="Pfam" id="PF00664">
    <property type="entry name" value="ABC_membrane"/>
    <property type="match status" value="3"/>
</dbReference>
<feature type="transmembrane region" description="Helical" evidence="13">
    <location>
        <begin position="1183"/>
        <end position="1208"/>
    </location>
</feature>
<evidence type="ECO:0000256" key="3">
    <source>
        <dbReference type="ARBA" id="ARBA00022448"/>
    </source>
</evidence>
<feature type="domain" description="ABC transporter" evidence="14">
    <location>
        <begin position="1466"/>
        <end position="1700"/>
    </location>
</feature>
<feature type="transmembrane region" description="Helical" evidence="13">
    <location>
        <begin position="2093"/>
        <end position="2113"/>
    </location>
</feature>
<feature type="compositionally biased region" description="Low complexity" evidence="12">
    <location>
        <begin position="1017"/>
        <end position="1035"/>
    </location>
</feature>
<comment type="subcellular location">
    <subcellularLocation>
        <location evidence="1">Membrane</location>
        <topology evidence="1">Multi-pass membrane protein</topology>
    </subcellularLocation>
</comment>
<dbReference type="InterPro" id="IPR003593">
    <property type="entry name" value="AAA+_ATPase"/>
</dbReference>
<dbReference type="GO" id="GO:0006813">
    <property type="term" value="P:potassium ion transport"/>
    <property type="evidence" value="ECO:0007669"/>
    <property type="project" value="InterPro"/>
</dbReference>
<dbReference type="PROSITE" id="PS50929">
    <property type="entry name" value="ABC_TM1F"/>
    <property type="match status" value="3"/>
</dbReference>
<dbReference type="OrthoDB" id="6500128at2759"/>
<feature type="transmembrane region" description="Helical" evidence="13">
    <location>
        <begin position="1916"/>
        <end position="1935"/>
    </location>
</feature>
<dbReference type="InterPro" id="IPR027417">
    <property type="entry name" value="P-loop_NTPase"/>
</dbReference>
<feature type="region of interest" description="Disordered" evidence="12">
    <location>
        <begin position="1070"/>
        <end position="1090"/>
    </location>
</feature>
<organism evidence="16 17">
    <name type="scientific">Branchiostoma lanceolatum</name>
    <name type="common">Common lancelet</name>
    <name type="synonym">Amphioxus lanceolatum</name>
    <dbReference type="NCBI Taxonomy" id="7740"/>
    <lineage>
        <taxon>Eukaryota</taxon>
        <taxon>Metazoa</taxon>
        <taxon>Chordata</taxon>
        <taxon>Cephalochordata</taxon>
        <taxon>Leptocardii</taxon>
        <taxon>Amphioxiformes</taxon>
        <taxon>Branchiostomatidae</taxon>
        <taxon>Branchiostoma</taxon>
    </lineage>
</organism>
<evidence type="ECO:0000259" key="14">
    <source>
        <dbReference type="PROSITE" id="PS50893"/>
    </source>
</evidence>
<feature type="domain" description="ABC transporter" evidence="14">
    <location>
        <begin position="766"/>
        <end position="994"/>
    </location>
</feature>
<dbReference type="PANTHER" id="PTHR24223:SF461">
    <property type="entry name" value="ATP-BINDING CASSETTE SUB-FAMILY C MEMBER SUR"/>
    <property type="match status" value="1"/>
</dbReference>
<gene>
    <name evidence="16" type="primary">ABCC9</name>
    <name evidence="16" type="ORF">BLAG_LOCUS10768</name>
</gene>
<keyword evidence="17" id="KW-1185">Reference proteome</keyword>
<evidence type="ECO:0000256" key="4">
    <source>
        <dbReference type="ARBA" id="ARBA00022692"/>
    </source>
</evidence>
<keyword evidence="9 13" id="KW-0472">Membrane</keyword>
<reference evidence="16" key="1">
    <citation type="submission" date="2022-01" db="EMBL/GenBank/DDBJ databases">
        <authorList>
            <person name="Braso-Vives M."/>
        </authorList>
    </citation>
    <scope>NUCLEOTIDE SEQUENCE</scope>
</reference>
<keyword evidence="4 13" id="KW-0812">Transmembrane</keyword>
<evidence type="ECO:0000313" key="17">
    <source>
        <dbReference type="Proteomes" id="UP000838412"/>
    </source>
</evidence>
<comment type="similarity">
    <text evidence="2">Belongs to the ABC transporter superfamily. ABCC family. Conjugate transporter (TC 3.A.1.208) subfamily.</text>
</comment>
<evidence type="ECO:0000256" key="9">
    <source>
        <dbReference type="ARBA" id="ARBA00023136"/>
    </source>
</evidence>
<dbReference type="CDD" id="cd03250">
    <property type="entry name" value="ABCC_MRP_domain1"/>
    <property type="match status" value="1"/>
</dbReference>
<feature type="transmembrane region" description="Helical" evidence="13">
    <location>
        <begin position="513"/>
        <end position="539"/>
    </location>
</feature>
<dbReference type="SUPFAM" id="SSF52540">
    <property type="entry name" value="P-loop containing nucleoside triphosphate hydrolases"/>
    <property type="match status" value="2"/>
</dbReference>
<dbReference type="GO" id="GO:0008281">
    <property type="term" value="F:sulfonylurea receptor activity"/>
    <property type="evidence" value="ECO:0007669"/>
    <property type="project" value="InterPro"/>
</dbReference>
<dbReference type="InterPro" id="IPR011527">
    <property type="entry name" value="ABC1_TM_dom"/>
</dbReference>
<feature type="transmembrane region" description="Helical" evidence="13">
    <location>
        <begin position="54"/>
        <end position="74"/>
    </location>
</feature>
<keyword evidence="3" id="KW-0813">Transport</keyword>
<feature type="transmembrane region" description="Helical" evidence="13">
    <location>
        <begin position="545"/>
        <end position="563"/>
    </location>
</feature>
<dbReference type="Gene3D" id="1.20.1560.10">
    <property type="entry name" value="ABC transporter type 1, transmembrane domain"/>
    <property type="match status" value="3"/>
</dbReference>
<dbReference type="CDD" id="cd03244">
    <property type="entry name" value="ABCC_MRP_domain2"/>
    <property type="match status" value="1"/>
</dbReference>
<feature type="region of interest" description="Disordered" evidence="12">
    <location>
        <begin position="709"/>
        <end position="734"/>
    </location>
</feature>
<dbReference type="EMBL" id="OV696702">
    <property type="protein sequence ID" value="CAH1249786.1"/>
    <property type="molecule type" value="Genomic_DNA"/>
</dbReference>
<dbReference type="Pfam" id="PF00005">
    <property type="entry name" value="ABC_tran"/>
    <property type="match status" value="2"/>
</dbReference>
<dbReference type="CDD" id="cd18602">
    <property type="entry name" value="ABC_6TM_SUR1_D2_like"/>
    <property type="match status" value="1"/>
</dbReference>
<evidence type="ECO:0000256" key="12">
    <source>
        <dbReference type="SAM" id="MobiDB-lite"/>
    </source>
</evidence>
<feature type="transmembrane region" description="Helical" evidence="13">
    <location>
        <begin position="193"/>
        <end position="213"/>
    </location>
</feature>
<name>A0A8K0EFJ8_BRALA</name>
<feature type="transmembrane region" description="Helical" evidence="13">
    <location>
        <begin position="1267"/>
        <end position="1298"/>
    </location>
</feature>
<feature type="compositionally biased region" description="Acidic residues" evidence="12">
    <location>
        <begin position="1078"/>
        <end position="1087"/>
    </location>
</feature>
<evidence type="ECO:0000256" key="11">
    <source>
        <dbReference type="ARBA" id="ARBA00023180"/>
    </source>
</evidence>
<dbReference type="FunFam" id="1.20.1560.10:FF:000006">
    <property type="entry name" value="ATP-binding cassette, sub-family C (CFTR/MRP), member 9"/>
    <property type="match status" value="2"/>
</dbReference>
<proteinExistence type="inferred from homology"/>
<feature type="transmembrane region" description="Helical" evidence="13">
    <location>
        <begin position="2171"/>
        <end position="2199"/>
    </location>
</feature>
<evidence type="ECO:0000256" key="2">
    <source>
        <dbReference type="ARBA" id="ARBA00009726"/>
    </source>
</evidence>
<keyword evidence="5" id="KW-0677">Repeat</keyword>
<feature type="domain" description="ABC transmembrane type-1" evidence="15">
    <location>
        <begin position="324"/>
        <end position="686"/>
    </location>
</feature>
<keyword evidence="10" id="KW-0675">Receptor</keyword>
<evidence type="ECO:0000256" key="13">
    <source>
        <dbReference type="SAM" id="Phobius"/>
    </source>
</evidence>
<accession>A0A8K0EFJ8</accession>
<sequence length="2393" mass="267971">MGQTGSLFCGPAYQNSNTTSGQLLSARNSTLGQPKGGTAGQPFANECFVDTLNLIPHVGFLPLAVICAAIYARCCRRGNGYQNKRVWVLFPGHYARWVMTFVLLFVTLCEVGEGVISDSFSPGHHPHLYVPWILAFPATILAGVFYHQIEMSNFPRLLPLLGIYNILSVVFKFDRLFHLLNRGVSLGSLRFDLAITSVIIYLMLILLEVYVLYRKRYLSSHPIDDPVPEDLLHGDLRYIFPYVSLPSRMTQSWHNWMMILGYKVPLQFEHLGKLPKDFHAKPVYHHFREVYEREKESAVKNKRPVSLWKVIFVAFSRQFLKTGVLKLISDVFTFINPLLLRGIITAAIGAGLAADGAAPVHQGPYLVSLGEFLSNGYILLVLLLICTLLKYTFEQMSVFLNFQQGVQLRTCMQVSVFLNFQQGVQLRTCMQYTFEQMSVFLNFQQGVQLRTCMQCTFEQMSVFLNFQQGVQLRTCMQTLVYTKCLRLSSWVLGSGKVTAGQIMNHVSMDGMMLMFFAALFHHSWSMVLQTIAGAIFLYYQLGWSALIGASIILCMLPVNYKIARQLEIVTKTKLAVSDQRMKRINEAIQGIKLLKLYGWEHIFSDNVIKARDKEVKQMYRRAGWEILTLFITQVSPVTATLIAFGTYEYFTNKQLTSADAFTSLALFNILALPLVIFPIVIRTLTNARVAIKRLGPFMEAAEVEAIGNMSRADVDEEEKNGGDSGGQRNTDRDSLLVSSDLQNGKDQIELTKRSSWYGELPDDVAIEVRDGSFAWEFDSEVANISNINLNIPKGKLTIVVGQVGCGKSSLLSAILGEMKTLSGQVVWNKKHNKVAYAAQRPWLLNASLRDNVTFGLPFDRSRYQQVITACCLQPDIDILPGGDMTEIGEKGINLSGGQKQRISVARTLYAKSDIVLLDDPLSALDAHVGGDLFEKGIMGHLVKEHRTVVLVTHKLQYLEHAHFVVAIEDGHIQATGSMKEIRESNPELYNNWKDIILEGHRTVAAGLGRKERERLLSHSSVGSSSSAHSLGSLSGSEDEEEASAEAERAKLLRQLSRQFSNYSVRSRVGSVASKDKEGEEEEKEEEEAAKGKLVKKEERMVGEVALTHYLTYAAACGLLLVAFVLFLQVSKQGMQVGIDFWLSTWSSASTVAAMATAPVINMTDVNQTLGNFTQLLEGIDTSYYINGYTALSVTAIVLAGVGSIVSMLSMVQGAKNLHEGMVKNIVLAPMRFFDTTPTGRVLNRMSEDTSVLDIRLPFQMEALIRTALMVASALVVNSIVTPYFMIGALPIMLLYYFVQKFYRATARELQRLDAINKSPMFAHVSETLGGLSTIRAFRVEKRFNDNLMEKVNRSNTPFYFFTATQSWVGLRMGYMGGVIVFVAGLSSMVASIFGAVSSGMVGLSITYALNLQQYLHWMVRNFCEVEMMMNAVERITFYTTIPTEQYRDRQRGNVVPAADWPACGEIRLNKISVRYAKTLDPVLHTVTAAFKPGEKVGICGRTGSGKSSLTLALFRMIDMFEGKICIDGVDISRVPLTLLRSRLSIIPQDPVLFSGTIRFNLDPEDKVSDWELWRSLEIAQLKSVVTELPNQLDEMVTEGGENFSVGQRQLFCLARAFVRKSRILIMDEATASIDMETDAILQDVIKTAFRDRTVLTIAHRIATILNSDRILVLDQGKLVENDSPENLLKKPDGLFTSLVKANKPSLELFSPSRVMESFFCGPPYATDSNHSTFGQQWNNTLAQQWNSTVLQQWNSAIRQHDSGFHDLECLVDGLNVLPHVVVLPLAVLLVAAVGYFRRHDYSRLHSRLWVLFPGHSVRWLAIFALFFVTLCEVGEGVMSDGFSASHHPHLYVPWIMALLATVLGSVFYHLVERLNRPGLLLILGLYHILSGGFKLLRLSHLYGRGVSWDSLRFQLTWASVLLYGMLTAVEGYVLYKMRYLSTTPVEAPVPDDLLDETMRFGLPYTSLPAWFAFAWMDWVLLLGYKQPLQAEQLGRLPEGFTAEVALDRLAKVYRREKEKADKSGKQLSLWGVYIRAFILTWEYGLSGFLMLLTQVFLLVSPLILKLIIIYVTMETTKQTQAHSLLQDQYLVSPWEFLQNGFVLLVVLLVVSLLRTGAQATSMSLSHTAGMMLRNGMQAMIYNKCLRLPNWLLEKEHVSMGQITNHMSEGCAVLGFLVFLFHFSWSALFQLIAGTALLYYQLGWNAVLAVGFLVILLPVNLLIMKKMHDLNTQKMAKTDIRLKWINESIQGIKLLKLYAWELLFVEKVTSARKDEVKQLYSHARWRIFAIFCNNASPLVATLIAFGSYEYFNDKPLTAADAFAALALFYTLHQPFSEIPGLLGLFTAASVATKRLGPFLQSLEVEGLGGVLRLGAEGGQMNGDVAADHNGVGKP</sequence>
<dbReference type="FunFam" id="3.40.50.300:FF:000197">
    <property type="entry name" value="ATP-binding cassette, sub-family C (CFTR/MRP), member 9"/>
    <property type="match status" value="1"/>
</dbReference>
<evidence type="ECO:0000256" key="5">
    <source>
        <dbReference type="ARBA" id="ARBA00022737"/>
    </source>
</evidence>
<evidence type="ECO:0000256" key="10">
    <source>
        <dbReference type="ARBA" id="ARBA00023170"/>
    </source>
</evidence>
<feature type="transmembrane region" description="Helical" evidence="13">
    <location>
        <begin position="372"/>
        <end position="393"/>
    </location>
</feature>
<dbReference type="PANTHER" id="PTHR24223">
    <property type="entry name" value="ATP-BINDING CASSETTE SUB-FAMILY C"/>
    <property type="match status" value="1"/>
</dbReference>
<feature type="transmembrane region" description="Helical" evidence="13">
    <location>
        <begin position="2205"/>
        <end position="2223"/>
    </location>
</feature>
<dbReference type="Gene3D" id="3.40.50.300">
    <property type="entry name" value="P-loop containing nucleotide triphosphate hydrolases"/>
    <property type="match status" value="2"/>
</dbReference>
<evidence type="ECO:0000256" key="8">
    <source>
        <dbReference type="ARBA" id="ARBA00022989"/>
    </source>
</evidence>
<dbReference type="FunFam" id="3.40.50.300:FF:002366">
    <property type="entry name" value="Uncharacterized protein"/>
    <property type="match status" value="1"/>
</dbReference>
<feature type="transmembrane region" description="Helical" evidence="13">
    <location>
        <begin position="327"/>
        <end position="352"/>
    </location>
</feature>
<dbReference type="Proteomes" id="UP000838412">
    <property type="component" value="Chromosome 17"/>
</dbReference>
<protein>
    <submittedName>
        <fullName evidence="16">ABCC9 protein</fullName>
    </submittedName>
</protein>
<feature type="transmembrane region" description="Helical" evidence="13">
    <location>
        <begin position="1776"/>
        <end position="1796"/>
    </location>
</feature>
<feature type="transmembrane region" description="Helical" evidence="13">
    <location>
        <begin position="2048"/>
        <end position="2073"/>
    </location>
</feature>
<dbReference type="InterPro" id="IPR003439">
    <property type="entry name" value="ABC_transporter-like_ATP-bd"/>
</dbReference>
<feature type="domain" description="ABC transmembrane type-1" evidence="15">
    <location>
        <begin position="2045"/>
        <end position="2346"/>
    </location>
</feature>
<dbReference type="GO" id="GO:0005524">
    <property type="term" value="F:ATP binding"/>
    <property type="evidence" value="ECO:0007669"/>
    <property type="project" value="UniProtKB-KW"/>
</dbReference>
<dbReference type="InterPro" id="IPR000388">
    <property type="entry name" value="ABCC8/9"/>
</dbReference>
<dbReference type="InterPro" id="IPR017871">
    <property type="entry name" value="ABC_transporter-like_CS"/>
</dbReference>
<dbReference type="InterPro" id="IPR050173">
    <property type="entry name" value="ABC_transporter_C-like"/>
</dbReference>
<feature type="transmembrane region" description="Helical" evidence="13">
    <location>
        <begin position="664"/>
        <end position="684"/>
    </location>
</feature>
<dbReference type="GO" id="GO:0032991">
    <property type="term" value="C:protein-containing complex"/>
    <property type="evidence" value="ECO:0007669"/>
    <property type="project" value="UniProtKB-ARBA"/>
</dbReference>
<feature type="domain" description="ABC transmembrane type-1" evidence="15">
    <location>
        <begin position="1122"/>
        <end position="1427"/>
    </location>
</feature>
<feature type="transmembrane region" description="Helical" evidence="13">
    <location>
        <begin position="128"/>
        <end position="145"/>
    </location>
</feature>
<keyword evidence="7" id="KW-0067">ATP-binding</keyword>
<dbReference type="FunFam" id="1.20.1560.10:FF:000010">
    <property type="entry name" value="Multidrug resistance-associated ABC transporter"/>
    <property type="match status" value="1"/>
</dbReference>
<evidence type="ECO:0000256" key="7">
    <source>
        <dbReference type="ARBA" id="ARBA00022840"/>
    </source>
</evidence>
<feature type="region of interest" description="Disordered" evidence="12">
    <location>
        <begin position="1015"/>
        <end position="1047"/>
    </location>
</feature>
<dbReference type="GO" id="GO:0016887">
    <property type="term" value="F:ATP hydrolysis activity"/>
    <property type="evidence" value="ECO:0007669"/>
    <property type="project" value="InterPro"/>
</dbReference>
<feature type="transmembrane region" description="Helical" evidence="13">
    <location>
        <begin position="626"/>
        <end position="644"/>
    </location>
</feature>
<dbReference type="GO" id="GO:0005886">
    <property type="term" value="C:plasma membrane"/>
    <property type="evidence" value="ECO:0007669"/>
    <property type="project" value="UniProtKB-ARBA"/>
</dbReference>
<feature type="transmembrane region" description="Helical" evidence="13">
    <location>
        <begin position="1109"/>
        <end position="1128"/>
    </location>
</feature>
<dbReference type="PROSITE" id="PS00211">
    <property type="entry name" value="ABC_TRANSPORTER_1"/>
    <property type="match status" value="2"/>
</dbReference>